<dbReference type="InterPro" id="IPR051320">
    <property type="entry name" value="Viral_Replic_Matur_Polypro"/>
</dbReference>
<dbReference type="PANTHER" id="PTHR33064">
    <property type="entry name" value="POL PROTEIN"/>
    <property type="match status" value="1"/>
</dbReference>
<evidence type="ECO:0000313" key="2">
    <source>
        <dbReference type="EMBL" id="WVZ93449.1"/>
    </source>
</evidence>
<dbReference type="InterPro" id="IPR043128">
    <property type="entry name" value="Rev_trsase/Diguanyl_cyclase"/>
</dbReference>
<accession>A0AAQ3UJM1</accession>
<gene>
    <name evidence="2" type="ORF">U9M48_039427</name>
</gene>
<sequence length="101" mass="11449">MVPPKTKNELQKLIGKINYITRFIPNLSAKLEAFMPLIRTQKSDEFIWGPDQQLVFDNLKKYLTASPVMAPPPLDVPFIVYLSTDETTIGTVLIQEVDGKE</sequence>
<keyword evidence="3" id="KW-1185">Reference proteome</keyword>
<dbReference type="InterPro" id="IPR041577">
    <property type="entry name" value="RT_RNaseH_2"/>
</dbReference>
<proteinExistence type="predicted"/>
<organism evidence="2 3">
    <name type="scientific">Paspalum notatum var. saurae</name>
    <dbReference type="NCBI Taxonomy" id="547442"/>
    <lineage>
        <taxon>Eukaryota</taxon>
        <taxon>Viridiplantae</taxon>
        <taxon>Streptophyta</taxon>
        <taxon>Embryophyta</taxon>
        <taxon>Tracheophyta</taxon>
        <taxon>Spermatophyta</taxon>
        <taxon>Magnoliopsida</taxon>
        <taxon>Liliopsida</taxon>
        <taxon>Poales</taxon>
        <taxon>Poaceae</taxon>
        <taxon>PACMAD clade</taxon>
        <taxon>Panicoideae</taxon>
        <taxon>Andropogonodae</taxon>
        <taxon>Paspaleae</taxon>
        <taxon>Paspalinae</taxon>
        <taxon>Paspalum</taxon>
    </lineage>
</organism>
<feature type="domain" description="Reverse transcriptase/retrotransposon-derived protein RNase H-like" evidence="1">
    <location>
        <begin position="48"/>
        <end position="100"/>
    </location>
</feature>
<evidence type="ECO:0000313" key="3">
    <source>
        <dbReference type="Proteomes" id="UP001341281"/>
    </source>
</evidence>
<reference evidence="2 3" key="1">
    <citation type="submission" date="2024-02" db="EMBL/GenBank/DDBJ databases">
        <title>High-quality chromosome-scale genome assembly of Pensacola bahiagrass (Paspalum notatum Flugge var. saurae).</title>
        <authorList>
            <person name="Vega J.M."/>
            <person name="Podio M."/>
            <person name="Orjuela J."/>
            <person name="Siena L.A."/>
            <person name="Pessino S.C."/>
            <person name="Combes M.C."/>
            <person name="Mariac C."/>
            <person name="Albertini E."/>
            <person name="Pupilli F."/>
            <person name="Ortiz J.P.A."/>
            <person name="Leblanc O."/>
        </authorList>
    </citation>
    <scope>NUCLEOTIDE SEQUENCE [LARGE SCALE GENOMIC DNA]</scope>
    <source>
        <strain evidence="2">R1</strain>
        <tissue evidence="2">Leaf</tissue>
    </source>
</reference>
<dbReference type="EMBL" id="CP144753">
    <property type="protein sequence ID" value="WVZ93449.1"/>
    <property type="molecule type" value="Genomic_DNA"/>
</dbReference>
<evidence type="ECO:0000259" key="1">
    <source>
        <dbReference type="Pfam" id="PF17919"/>
    </source>
</evidence>
<dbReference type="Proteomes" id="UP001341281">
    <property type="component" value="Chromosome 09"/>
</dbReference>
<dbReference type="Pfam" id="PF17919">
    <property type="entry name" value="RT_RNaseH_2"/>
    <property type="match status" value="1"/>
</dbReference>
<dbReference type="Gene3D" id="3.30.70.270">
    <property type="match status" value="1"/>
</dbReference>
<dbReference type="InterPro" id="IPR043502">
    <property type="entry name" value="DNA/RNA_pol_sf"/>
</dbReference>
<dbReference type="AlphaFoldDB" id="A0AAQ3UJM1"/>
<name>A0AAQ3UJM1_PASNO</name>
<dbReference type="PANTHER" id="PTHR33064:SF29">
    <property type="entry name" value="PEPTIDASE A2 DOMAIN-CONTAINING PROTEIN-RELATED"/>
    <property type="match status" value="1"/>
</dbReference>
<dbReference type="SUPFAM" id="SSF56672">
    <property type="entry name" value="DNA/RNA polymerases"/>
    <property type="match status" value="1"/>
</dbReference>
<protein>
    <recommendedName>
        <fullName evidence="1">Reverse transcriptase/retrotransposon-derived protein RNase H-like domain-containing protein</fullName>
    </recommendedName>
</protein>